<evidence type="ECO:0008006" key="5">
    <source>
        <dbReference type="Google" id="ProtNLM"/>
    </source>
</evidence>
<dbReference type="InterPro" id="IPR045851">
    <property type="entry name" value="AMP-bd_C_sf"/>
</dbReference>
<evidence type="ECO:0000259" key="2">
    <source>
        <dbReference type="Pfam" id="PF13193"/>
    </source>
</evidence>
<dbReference type="AlphaFoldDB" id="A0A0D0PQQ3"/>
<gene>
    <name evidence="3" type="ORF">TR51_12475</name>
</gene>
<dbReference type="InterPro" id="IPR042099">
    <property type="entry name" value="ANL_N_sf"/>
</dbReference>
<dbReference type="Proteomes" id="UP000032066">
    <property type="component" value="Unassembled WGS sequence"/>
</dbReference>
<dbReference type="InterPro" id="IPR020845">
    <property type="entry name" value="AMP-binding_CS"/>
</dbReference>
<dbReference type="OrthoDB" id="2472181at2"/>
<dbReference type="InterPro" id="IPR000873">
    <property type="entry name" value="AMP-dep_synth/lig_dom"/>
</dbReference>
<feature type="domain" description="AMP-binding enzyme C-terminal" evidence="2">
    <location>
        <begin position="418"/>
        <end position="494"/>
    </location>
</feature>
<keyword evidence="4" id="KW-1185">Reference proteome</keyword>
<evidence type="ECO:0000313" key="3">
    <source>
        <dbReference type="EMBL" id="KIQ64904.1"/>
    </source>
</evidence>
<proteinExistence type="predicted"/>
<dbReference type="PATRIC" id="fig|2064.6.peg.2679"/>
<dbReference type="GO" id="GO:0044550">
    <property type="term" value="P:secondary metabolite biosynthetic process"/>
    <property type="evidence" value="ECO:0007669"/>
    <property type="project" value="TreeGrafter"/>
</dbReference>
<organism evidence="3 4">
    <name type="scientific">Kitasatospora griseola</name>
    <name type="common">Streptomyces griseolosporeus</name>
    <dbReference type="NCBI Taxonomy" id="2064"/>
    <lineage>
        <taxon>Bacteria</taxon>
        <taxon>Bacillati</taxon>
        <taxon>Actinomycetota</taxon>
        <taxon>Actinomycetes</taxon>
        <taxon>Kitasatosporales</taxon>
        <taxon>Streptomycetaceae</taxon>
        <taxon>Kitasatospora</taxon>
    </lineage>
</organism>
<dbReference type="GO" id="GO:0031177">
    <property type="term" value="F:phosphopantetheine binding"/>
    <property type="evidence" value="ECO:0007669"/>
    <property type="project" value="TreeGrafter"/>
</dbReference>
<comment type="caution">
    <text evidence="3">The sequence shown here is derived from an EMBL/GenBank/DDBJ whole genome shotgun (WGS) entry which is preliminary data.</text>
</comment>
<evidence type="ECO:0000259" key="1">
    <source>
        <dbReference type="Pfam" id="PF00501"/>
    </source>
</evidence>
<dbReference type="RefSeq" id="WP_043910793.1">
    <property type="nucleotide sequence ID" value="NZ_JXZB01000002.1"/>
</dbReference>
<dbReference type="PANTHER" id="PTHR45527:SF1">
    <property type="entry name" value="FATTY ACID SYNTHASE"/>
    <property type="match status" value="1"/>
</dbReference>
<dbReference type="SUPFAM" id="SSF56801">
    <property type="entry name" value="Acetyl-CoA synthetase-like"/>
    <property type="match status" value="1"/>
</dbReference>
<dbReference type="InterPro" id="IPR025110">
    <property type="entry name" value="AMP-bd_C"/>
</dbReference>
<sequence length="509" mass="54440">MSKNGGIDRSGSDLLDAFADAVLRWPERAAIESPEHTLSYHQLAFSAQRLAARLGDRPGPVAVAAGHHPDTVVALLGILAAGGVYVPIDPAFPVERQRQMAETAGCRLLVGPEAAEHADQLGLSSLELHESTEQAPAWRTTVVAPGDPAYLLFTSGSTGRPKPVLTPRGAITATVGSLRELFEVGPDDRVLQFASLNWDTCFEEILPTLTAGGRLVFDPEAHSASFPRLLRMVERRGITVLDLPTAFWHELVLHLTEDGGPAELPACVRLVVIGGEAANPARLTDWSRLAGSSRIRLLNTYGCTETTLITHAVDLLGSRTPEPGRHWEPTERAPIGRALPHVDELITSDGELMIGGPAIATGYPGLPEATAERFVLRDGRRWFRTGDRAARDEDGVLTPLGRLDHEVKIRGIRVDPAEVEAGIGAHPSVGATAVTATTLAGRAALVAYVVPRTGGPDPALAAELLLYLRERLPGHLVPSRITVVPDLVRTASGKVDRVASHRLHSTAPR</sequence>
<dbReference type="Pfam" id="PF13193">
    <property type="entry name" value="AMP-binding_C"/>
    <property type="match status" value="1"/>
</dbReference>
<dbReference type="PROSITE" id="PS00455">
    <property type="entry name" value="AMP_BINDING"/>
    <property type="match status" value="1"/>
</dbReference>
<dbReference type="GO" id="GO:0043041">
    <property type="term" value="P:amino acid activation for nonribosomal peptide biosynthetic process"/>
    <property type="evidence" value="ECO:0007669"/>
    <property type="project" value="TreeGrafter"/>
</dbReference>
<dbReference type="STRING" id="2064.TR51_12475"/>
<dbReference type="EMBL" id="JXZB01000002">
    <property type="protein sequence ID" value="KIQ64904.1"/>
    <property type="molecule type" value="Genomic_DNA"/>
</dbReference>
<feature type="domain" description="AMP-dependent synthetase/ligase" evidence="1">
    <location>
        <begin position="19"/>
        <end position="363"/>
    </location>
</feature>
<dbReference type="PANTHER" id="PTHR45527">
    <property type="entry name" value="NONRIBOSOMAL PEPTIDE SYNTHETASE"/>
    <property type="match status" value="1"/>
</dbReference>
<reference evidence="3 4" key="1">
    <citation type="submission" date="2015-02" db="EMBL/GenBank/DDBJ databases">
        <title>Draft genome sequence of Kitasatospora griseola MF730-N6, a bafilomycin, terpentecin and satosporin producer.</title>
        <authorList>
            <person name="Arens J.C."/>
            <person name="Haltli B."/>
            <person name="Kerr R.G."/>
        </authorList>
    </citation>
    <scope>NUCLEOTIDE SEQUENCE [LARGE SCALE GENOMIC DNA]</scope>
    <source>
        <strain evidence="3 4">MF730-N6</strain>
    </source>
</reference>
<dbReference type="Gene3D" id="3.30.300.30">
    <property type="match status" value="1"/>
</dbReference>
<dbReference type="Gene3D" id="3.40.50.12780">
    <property type="entry name" value="N-terminal domain of ligase-like"/>
    <property type="match status" value="1"/>
</dbReference>
<protein>
    <recommendedName>
        <fullName evidence="5">Acyl-CoA synthetase</fullName>
    </recommendedName>
</protein>
<name>A0A0D0PQQ3_KITGR</name>
<dbReference type="GO" id="GO:0005737">
    <property type="term" value="C:cytoplasm"/>
    <property type="evidence" value="ECO:0007669"/>
    <property type="project" value="TreeGrafter"/>
</dbReference>
<dbReference type="Pfam" id="PF00501">
    <property type="entry name" value="AMP-binding"/>
    <property type="match status" value="1"/>
</dbReference>
<evidence type="ECO:0000313" key="4">
    <source>
        <dbReference type="Proteomes" id="UP000032066"/>
    </source>
</evidence>
<accession>A0A0D0PQQ3</accession>